<dbReference type="Gene3D" id="1.10.30.10">
    <property type="entry name" value="High mobility group box domain"/>
    <property type="match status" value="1"/>
</dbReference>
<dbReference type="STRING" id="34508.A0A4V5ZZM6"/>
<evidence type="ECO:0000256" key="4">
    <source>
        <dbReference type="ARBA" id="ARBA00022782"/>
    </source>
</evidence>
<evidence type="ECO:0000256" key="6">
    <source>
        <dbReference type="ARBA" id="ARBA00022928"/>
    </source>
</evidence>
<comment type="similarity">
    <text evidence="2">Belongs to the SRY family.</text>
</comment>
<feature type="compositionally biased region" description="Polar residues" evidence="13">
    <location>
        <begin position="373"/>
        <end position="396"/>
    </location>
</feature>
<keyword evidence="8" id="KW-0010">Activator</keyword>
<feature type="DNA-binding region" description="HMG box" evidence="12">
    <location>
        <begin position="267"/>
        <end position="335"/>
    </location>
</feature>
<feature type="compositionally biased region" description="Polar residues" evidence="13">
    <location>
        <begin position="230"/>
        <end position="244"/>
    </location>
</feature>
<keyword evidence="9" id="KW-0804">Transcription</keyword>
<feature type="domain" description="HMG box" evidence="14">
    <location>
        <begin position="267"/>
        <end position="335"/>
    </location>
</feature>
<dbReference type="Proteomes" id="UP000298663">
    <property type="component" value="Unassembled WGS sequence"/>
</dbReference>
<dbReference type="GO" id="GO:0000978">
    <property type="term" value="F:RNA polymerase II cis-regulatory region sequence-specific DNA binding"/>
    <property type="evidence" value="ECO:0007669"/>
    <property type="project" value="TreeGrafter"/>
</dbReference>
<evidence type="ECO:0000256" key="8">
    <source>
        <dbReference type="ARBA" id="ARBA00023159"/>
    </source>
</evidence>
<reference evidence="15 16" key="2">
    <citation type="journal article" date="2019" name="G3 (Bethesda)">
        <title>Hybrid Assembly of the Genome of the Entomopathogenic Nematode Steinernema carpocapsae Identifies the X-Chromosome.</title>
        <authorList>
            <person name="Serra L."/>
            <person name="Macchietto M."/>
            <person name="Macias-Munoz A."/>
            <person name="McGill C.J."/>
            <person name="Rodriguez I.M."/>
            <person name="Rodriguez B."/>
            <person name="Murad R."/>
            <person name="Mortazavi A."/>
        </authorList>
    </citation>
    <scope>NUCLEOTIDE SEQUENCE [LARGE SCALE GENOMIC DNA]</scope>
    <source>
        <strain evidence="15 16">ALL</strain>
    </source>
</reference>
<dbReference type="PANTHER" id="PTHR10270">
    <property type="entry name" value="SOX TRANSCRIPTION FACTOR"/>
    <property type="match status" value="1"/>
</dbReference>
<comment type="caution">
    <text evidence="15">The sequence shown here is derived from an EMBL/GenBank/DDBJ whole genome shotgun (WGS) entry which is preliminary data.</text>
</comment>
<dbReference type="GO" id="GO:0005516">
    <property type="term" value="F:calmodulin binding"/>
    <property type="evidence" value="ECO:0007669"/>
    <property type="project" value="UniProtKB-KW"/>
</dbReference>
<dbReference type="PANTHER" id="PTHR10270:SF161">
    <property type="entry name" value="SEX-DETERMINING REGION Y PROTEIN"/>
    <property type="match status" value="1"/>
</dbReference>
<reference evidence="15 16" key="1">
    <citation type="journal article" date="2015" name="Genome Biol.">
        <title>Comparative genomics of Steinernema reveals deeply conserved gene regulatory networks.</title>
        <authorList>
            <person name="Dillman A.R."/>
            <person name="Macchietto M."/>
            <person name="Porter C.F."/>
            <person name="Rogers A."/>
            <person name="Williams B."/>
            <person name="Antoshechkin I."/>
            <person name="Lee M.M."/>
            <person name="Goodwin Z."/>
            <person name="Lu X."/>
            <person name="Lewis E.E."/>
            <person name="Goodrich-Blair H."/>
            <person name="Stock S.P."/>
            <person name="Adams B.J."/>
            <person name="Sternberg P.W."/>
            <person name="Mortazavi A."/>
        </authorList>
    </citation>
    <scope>NUCLEOTIDE SEQUENCE [LARGE SCALE GENOMIC DNA]</scope>
    <source>
        <strain evidence="15 16">ALL</strain>
    </source>
</reference>
<dbReference type="EMBL" id="AZBU02000008">
    <property type="protein sequence ID" value="TKR67975.1"/>
    <property type="molecule type" value="Genomic_DNA"/>
</dbReference>
<feature type="compositionally biased region" description="Basic and acidic residues" evidence="13">
    <location>
        <begin position="318"/>
        <end position="329"/>
    </location>
</feature>
<keyword evidence="4" id="KW-0221">Differentiation</keyword>
<dbReference type="GO" id="GO:0016607">
    <property type="term" value="C:nuclear speck"/>
    <property type="evidence" value="ECO:0007669"/>
    <property type="project" value="UniProtKB-SubCell"/>
</dbReference>
<dbReference type="PROSITE" id="PS50118">
    <property type="entry name" value="HMG_BOX_2"/>
    <property type="match status" value="1"/>
</dbReference>
<evidence type="ECO:0000256" key="1">
    <source>
        <dbReference type="ARBA" id="ARBA00004324"/>
    </source>
</evidence>
<evidence type="ECO:0000256" key="7">
    <source>
        <dbReference type="ARBA" id="ARBA00023125"/>
    </source>
</evidence>
<feature type="compositionally biased region" description="Polar residues" evidence="13">
    <location>
        <begin position="192"/>
        <end position="213"/>
    </location>
</feature>
<gene>
    <name evidence="15" type="ORF">L596_024036</name>
</gene>
<dbReference type="InterPro" id="IPR036910">
    <property type="entry name" value="HMG_box_dom_sf"/>
</dbReference>
<evidence type="ECO:0000256" key="10">
    <source>
        <dbReference type="ARBA" id="ARBA00032498"/>
    </source>
</evidence>
<evidence type="ECO:0000256" key="5">
    <source>
        <dbReference type="ARBA" id="ARBA00022860"/>
    </source>
</evidence>
<keyword evidence="5" id="KW-0112">Calmodulin-binding</keyword>
<dbReference type="GO" id="GO:0007548">
    <property type="term" value="P:sex differentiation"/>
    <property type="evidence" value="ECO:0007669"/>
    <property type="project" value="UniProtKB-KW"/>
</dbReference>
<dbReference type="GO" id="GO:0001228">
    <property type="term" value="F:DNA-binding transcription activator activity, RNA polymerase II-specific"/>
    <property type="evidence" value="ECO:0007669"/>
    <property type="project" value="TreeGrafter"/>
</dbReference>
<evidence type="ECO:0000256" key="9">
    <source>
        <dbReference type="ARBA" id="ARBA00023163"/>
    </source>
</evidence>
<keyword evidence="16" id="KW-1185">Reference proteome</keyword>
<accession>A0A4V5ZZM6</accession>
<dbReference type="AlphaFoldDB" id="A0A4V5ZZM6"/>
<keyword evidence="6" id="KW-0726">Sexual differentiation</keyword>
<feature type="compositionally biased region" description="Basic residues" evidence="13">
    <location>
        <begin position="18"/>
        <end position="27"/>
    </location>
</feature>
<dbReference type="GO" id="GO:0030154">
    <property type="term" value="P:cell differentiation"/>
    <property type="evidence" value="ECO:0007669"/>
    <property type="project" value="UniProtKB-KW"/>
</dbReference>
<dbReference type="InterPro" id="IPR050140">
    <property type="entry name" value="SRY-related_HMG-box_TF-like"/>
</dbReference>
<evidence type="ECO:0000256" key="11">
    <source>
        <dbReference type="ARBA" id="ARBA00045821"/>
    </source>
</evidence>
<dbReference type="InterPro" id="IPR009071">
    <property type="entry name" value="HMG_box_dom"/>
</dbReference>
<comment type="subcellular location">
    <subcellularLocation>
        <location evidence="1">Nucleus speckle</location>
    </subcellularLocation>
</comment>
<feature type="compositionally biased region" description="Low complexity" evidence="13">
    <location>
        <begin position="359"/>
        <end position="372"/>
    </location>
</feature>
<protein>
    <recommendedName>
        <fullName evidence="3">Sex-determining region Y protein</fullName>
    </recommendedName>
    <alternativeName>
        <fullName evidence="10">Testis-determining factor</fullName>
    </alternativeName>
</protein>
<dbReference type="OrthoDB" id="6247875at2759"/>
<evidence type="ECO:0000256" key="12">
    <source>
        <dbReference type="PROSITE-ProRule" id="PRU00267"/>
    </source>
</evidence>
<keyword evidence="7 12" id="KW-0238">DNA-binding</keyword>
<feature type="compositionally biased region" description="Polar residues" evidence="13">
    <location>
        <begin position="253"/>
        <end position="263"/>
    </location>
</feature>
<feature type="region of interest" description="Disordered" evidence="13">
    <location>
        <begin position="318"/>
        <end position="411"/>
    </location>
</feature>
<feature type="compositionally biased region" description="Polar residues" evidence="13">
    <location>
        <begin position="31"/>
        <end position="41"/>
    </location>
</feature>
<evidence type="ECO:0000256" key="2">
    <source>
        <dbReference type="ARBA" id="ARBA00005998"/>
    </source>
</evidence>
<comment type="function">
    <text evidence="11">Transcriptional regulator that controls a genetic switch in male development. It is necessary and sufficient for initiating male sex determination by directing the development of supporting cell precursors (pre-Sertoli cells) as Sertoli rather than granulosa cells. Involved in different aspects of gene regulation including promoter activation or repression. Binds to the DNA consensus sequence 5'-[AT]AACAA[AT]-3'. SRY HMG box recognizes DNA by partial intercalation in the minor groove and promotes DNA bending. Also involved in pre-mRNA splicing. In male adult brain involved in the maintenance of motor functions of dopaminergic neurons.</text>
</comment>
<dbReference type="Pfam" id="PF00505">
    <property type="entry name" value="HMG_box"/>
    <property type="match status" value="1"/>
</dbReference>
<proteinExistence type="inferred from homology"/>
<dbReference type="SMART" id="SM00398">
    <property type="entry name" value="HMG"/>
    <property type="match status" value="1"/>
</dbReference>
<dbReference type="SUPFAM" id="SSF47095">
    <property type="entry name" value="HMG-box"/>
    <property type="match status" value="1"/>
</dbReference>
<evidence type="ECO:0000256" key="3">
    <source>
        <dbReference type="ARBA" id="ARBA00019052"/>
    </source>
</evidence>
<evidence type="ECO:0000259" key="14">
    <source>
        <dbReference type="PROSITE" id="PS50118"/>
    </source>
</evidence>
<name>A0A4V5ZZM6_STECR</name>
<evidence type="ECO:0000313" key="16">
    <source>
        <dbReference type="Proteomes" id="UP000298663"/>
    </source>
</evidence>
<evidence type="ECO:0000256" key="13">
    <source>
        <dbReference type="SAM" id="MobiDB-lite"/>
    </source>
</evidence>
<evidence type="ECO:0000313" key="15">
    <source>
        <dbReference type="EMBL" id="TKR67975.1"/>
    </source>
</evidence>
<feature type="region of interest" description="Disordered" evidence="13">
    <location>
        <begin position="165"/>
        <end position="264"/>
    </location>
</feature>
<feature type="region of interest" description="Disordered" evidence="13">
    <location>
        <begin position="1"/>
        <end position="42"/>
    </location>
</feature>
<sequence>MYSQATHGGAYSRPAAERRRRHRRRRSSPAMDTSMSGTPQQMRLKKSLAWVCFNSIDDKQARCRSCSGVVSWTDAKCTTRTMWWHLYSKHRTQHDKLKILADKLKMTYDGARQKVNFDHHLDNRFHHMPSTSDSGEKENEMTEIAQFLENQIELLFAAEMGKNADIPSLLTPKPPRRRPGAHLAKAEPPMSPMQSNLDIMSEGSRASSPNTVDPSLSSPSPSPSDATHEGFSQHSFTSLQTPMSGNPAIDFSTPLSPGASNGDQHYIKRPLNAYMMWTREERKKILAEDPKMKMHDISREMGERWKAMSDQEKKPYFDKAKAQKAEHKKILSQHPSWSYQPNKMKNKNKNKTSPAANGTATPSTPMTPSTTSNGRPASSATPATPNGIRTNGNTFQRPAPPPQAQPQQAPVAAALLSTPQQQVRQVGGPVTAGGPVRVVQAQGTAYHPYAQNGPRYAKGPNGETYIIQQNGHPPAARPNYVAQAHSQANGGYQPPPQVAKPPPNMNQVLDMYYTSLCQPAFPEQGEPPGRGMAPSNFYLEQYHSLQHQQYLSQYHNYQQQNQFTSNGKIYQSI</sequence>
<organism evidence="15 16">
    <name type="scientific">Steinernema carpocapsae</name>
    <name type="common">Entomopathogenic nematode</name>
    <dbReference type="NCBI Taxonomy" id="34508"/>
    <lineage>
        <taxon>Eukaryota</taxon>
        <taxon>Metazoa</taxon>
        <taxon>Ecdysozoa</taxon>
        <taxon>Nematoda</taxon>
        <taxon>Chromadorea</taxon>
        <taxon>Rhabditida</taxon>
        <taxon>Tylenchina</taxon>
        <taxon>Panagrolaimomorpha</taxon>
        <taxon>Strongyloidoidea</taxon>
        <taxon>Steinernematidae</taxon>
        <taxon>Steinernema</taxon>
    </lineage>
</organism>
<keyword evidence="12" id="KW-0539">Nucleus</keyword>